<dbReference type="GO" id="GO:0005516">
    <property type="term" value="F:calmodulin binding"/>
    <property type="evidence" value="ECO:0007669"/>
    <property type="project" value="InterPro"/>
</dbReference>
<accession>A0A0M0JG53</accession>
<proteinExistence type="predicted"/>
<dbReference type="Proteomes" id="UP000037460">
    <property type="component" value="Unassembled WGS sequence"/>
</dbReference>
<keyword evidence="3" id="KW-0418">Kinase</keyword>
<dbReference type="Pfam" id="PF08332">
    <property type="entry name" value="CaMKII_AD"/>
    <property type="match status" value="1"/>
</dbReference>
<protein>
    <submittedName>
        <fullName evidence="3">Calcium calmodulin dependent protein kinase ii association-domain protein</fullName>
    </submittedName>
</protein>
<keyword evidence="4" id="KW-1185">Reference proteome</keyword>
<dbReference type="NCBIfam" id="TIGR02246">
    <property type="entry name" value="SgcJ/EcaC family oxidoreductase"/>
    <property type="match status" value="1"/>
</dbReference>
<sequence>MTASTLDPALPDDLRGSKVPKTTEVPKTEVTEQTTEEDVTPTKTALKDEIAGLFDVWNKALQTQEPKEVSALYAPNAILLPTLSNTVRHTTEEREDYFEHFLAKGPSGVIDQSNIRTFGDLAIHSGIYTFTFSTTGASVQARFTFVYAWNGTKWQIMEHHSSLMPEAMGALQMYENIFF</sequence>
<name>A0A0M0JG53_9EUKA</name>
<evidence type="ECO:0000256" key="1">
    <source>
        <dbReference type="SAM" id="MobiDB-lite"/>
    </source>
</evidence>
<feature type="domain" description="Calcium/calmodulin-dependent protein kinase II association-domain" evidence="2">
    <location>
        <begin position="47"/>
        <end position="165"/>
    </location>
</feature>
<evidence type="ECO:0000313" key="3">
    <source>
        <dbReference type="EMBL" id="KOO25218.1"/>
    </source>
</evidence>
<dbReference type="SUPFAM" id="SSF54427">
    <property type="entry name" value="NTF2-like"/>
    <property type="match status" value="1"/>
</dbReference>
<dbReference type="EMBL" id="JWZX01003004">
    <property type="protein sequence ID" value="KOO25218.1"/>
    <property type="molecule type" value="Genomic_DNA"/>
</dbReference>
<dbReference type="AlphaFoldDB" id="A0A0M0JG53"/>
<gene>
    <name evidence="3" type="ORF">Ctob_007620</name>
</gene>
<dbReference type="InterPro" id="IPR032710">
    <property type="entry name" value="NTF2-like_dom_sf"/>
</dbReference>
<dbReference type="OrthoDB" id="526748at2759"/>
<evidence type="ECO:0000259" key="2">
    <source>
        <dbReference type="Pfam" id="PF08332"/>
    </source>
</evidence>
<dbReference type="InterPro" id="IPR011944">
    <property type="entry name" value="Steroid_delta5-4_isomerase"/>
</dbReference>
<evidence type="ECO:0000313" key="4">
    <source>
        <dbReference type="Proteomes" id="UP000037460"/>
    </source>
</evidence>
<feature type="region of interest" description="Disordered" evidence="1">
    <location>
        <begin position="1"/>
        <end position="42"/>
    </location>
</feature>
<keyword evidence="3" id="KW-0808">Transferase</keyword>
<dbReference type="GO" id="GO:0004683">
    <property type="term" value="F:calcium/calmodulin-dependent protein kinase activity"/>
    <property type="evidence" value="ECO:0007669"/>
    <property type="project" value="InterPro"/>
</dbReference>
<comment type="caution">
    <text evidence="3">The sequence shown here is derived from an EMBL/GenBank/DDBJ whole genome shotgun (WGS) entry which is preliminary data.</text>
</comment>
<reference evidence="4" key="1">
    <citation type="journal article" date="2015" name="PLoS Genet.">
        <title>Genome Sequence and Transcriptome Analyses of Chrysochromulina tobin: Metabolic Tools for Enhanced Algal Fitness in the Prominent Order Prymnesiales (Haptophyceae).</title>
        <authorList>
            <person name="Hovde B.T."/>
            <person name="Deodato C.R."/>
            <person name="Hunsperger H.M."/>
            <person name="Ryken S.A."/>
            <person name="Yost W."/>
            <person name="Jha R.K."/>
            <person name="Patterson J."/>
            <person name="Monnat R.J. Jr."/>
            <person name="Barlow S.B."/>
            <person name="Starkenburg S.R."/>
            <person name="Cattolico R.A."/>
        </authorList>
    </citation>
    <scope>NUCLEOTIDE SEQUENCE</scope>
    <source>
        <strain evidence="4">CCMP291</strain>
    </source>
</reference>
<dbReference type="InterPro" id="IPR013543">
    <property type="entry name" value="Ca/CaM-dep_prot_kinase-assoc"/>
</dbReference>
<organism evidence="3 4">
    <name type="scientific">Chrysochromulina tobinii</name>
    <dbReference type="NCBI Taxonomy" id="1460289"/>
    <lineage>
        <taxon>Eukaryota</taxon>
        <taxon>Haptista</taxon>
        <taxon>Haptophyta</taxon>
        <taxon>Prymnesiophyceae</taxon>
        <taxon>Prymnesiales</taxon>
        <taxon>Chrysochromulinaceae</taxon>
        <taxon>Chrysochromulina</taxon>
    </lineage>
</organism>
<dbReference type="Gene3D" id="3.10.450.50">
    <property type="match status" value="1"/>
</dbReference>